<keyword evidence="1" id="KW-1185">Reference proteome</keyword>
<sequence>MDELIKRNKGDIEVFVDTWLLTRKRPNKLILLARDKIYCDYSGKGEADNKLLDELREQLNDGQAETFKLVTNHSLNHERGNKVREFLDIHKNVTFEIAVAHVHRGAIHGHDRLVLRTLRGKDWPHVIRLILQKDGWNGWDGAWTGLNLMQWDMVKESIQRPQNCNWEEDLERNAKLEDWEDDWISRLKRIESCGPNDWVTEVVEFGDGTSRNRAMQLLYNYGRGGLKHVLESIDPDQDDGKGYAFLLYVLKTLRPDGVWRKLKPRGDSAAESEIRVSVEEVLRWRIVADYVAQKELKYQQDRQAQEGNQAEAAAKAN</sequence>
<name>A0A8B8A1W2_ACAPL</name>
<organism evidence="1 2">
    <name type="scientific">Acanthaster planci</name>
    <name type="common">Crown-of-thorns starfish</name>
    <dbReference type="NCBI Taxonomy" id="133434"/>
    <lineage>
        <taxon>Eukaryota</taxon>
        <taxon>Metazoa</taxon>
        <taxon>Echinodermata</taxon>
        <taxon>Eleutherozoa</taxon>
        <taxon>Asterozoa</taxon>
        <taxon>Asteroidea</taxon>
        <taxon>Valvatacea</taxon>
        <taxon>Valvatida</taxon>
        <taxon>Acanthasteridae</taxon>
        <taxon>Acanthaster</taxon>
    </lineage>
</organism>
<dbReference type="AlphaFoldDB" id="A0A8B8A1W2"/>
<dbReference type="GeneID" id="110990899"/>
<protein>
    <submittedName>
        <fullName evidence="2 3">Uncharacterized protein LOC110990899</fullName>
    </submittedName>
</protein>
<evidence type="ECO:0000313" key="1">
    <source>
        <dbReference type="Proteomes" id="UP000694845"/>
    </source>
</evidence>
<evidence type="ECO:0000313" key="3">
    <source>
        <dbReference type="RefSeq" id="XP_022111675.1"/>
    </source>
</evidence>
<dbReference type="RefSeq" id="XP_022111674.1">
    <property type="nucleotide sequence ID" value="XM_022255982.1"/>
</dbReference>
<evidence type="ECO:0000313" key="2">
    <source>
        <dbReference type="RefSeq" id="XP_022111674.1"/>
    </source>
</evidence>
<dbReference type="Proteomes" id="UP000694845">
    <property type="component" value="Unplaced"/>
</dbReference>
<dbReference type="RefSeq" id="XP_022111675.1">
    <property type="nucleotide sequence ID" value="XM_022255983.1"/>
</dbReference>
<proteinExistence type="predicted"/>
<accession>A0A8B8A1W2</accession>
<gene>
    <name evidence="2 3" type="primary">LOC110990899</name>
</gene>
<dbReference type="OrthoDB" id="5956704at2759"/>
<reference evidence="2 3" key="1">
    <citation type="submission" date="2025-04" db="UniProtKB">
        <authorList>
            <consortium name="RefSeq"/>
        </authorList>
    </citation>
    <scope>IDENTIFICATION</scope>
</reference>
<dbReference type="KEGG" id="aplc:110990899"/>